<evidence type="ECO:0000313" key="2">
    <source>
        <dbReference type="EMBL" id="BCI54970.1"/>
    </source>
</evidence>
<gene>
    <name evidence="2" type="ORF">NIIDNTM18_42480</name>
</gene>
<dbReference type="AlphaFoldDB" id="A0A6S6PE93"/>
<dbReference type="RefSeq" id="WP_185292750.1">
    <property type="nucleotide sequence ID" value="NZ_AP023287.1"/>
</dbReference>
<dbReference type="Proteomes" id="UP000515734">
    <property type="component" value="Chromosome"/>
</dbReference>
<evidence type="ECO:0000256" key="1">
    <source>
        <dbReference type="SAM" id="MobiDB-lite"/>
    </source>
</evidence>
<evidence type="ECO:0000313" key="3">
    <source>
        <dbReference type="Proteomes" id="UP000515734"/>
    </source>
</evidence>
<protein>
    <submittedName>
        <fullName evidence="2">Uncharacterized protein</fullName>
    </submittedName>
</protein>
<organism evidence="2 3">
    <name type="scientific">Mycolicibacterium litorale</name>
    <dbReference type="NCBI Taxonomy" id="758802"/>
    <lineage>
        <taxon>Bacteria</taxon>
        <taxon>Bacillati</taxon>
        <taxon>Actinomycetota</taxon>
        <taxon>Actinomycetes</taxon>
        <taxon>Mycobacteriales</taxon>
        <taxon>Mycobacteriaceae</taxon>
        <taxon>Mycolicibacterium</taxon>
    </lineage>
</organism>
<proteinExistence type="predicted"/>
<reference evidence="2 3" key="1">
    <citation type="submission" date="2020-07" db="EMBL/GenBank/DDBJ databases">
        <title>Complete genome sequence of Mycolicibacterium litorale like strain isolated from cardiac implantable electronic device infection.</title>
        <authorList>
            <person name="Fukano H."/>
            <person name="Miyama H."/>
            <person name="Hoshino Y."/>
        </authorList>
    </citation>
    <scope>NUCLEOTIDE SEQUENCE [LARGE SCALE GENOMIC DNA]</scope>
    <source>
        <strain evidence="2 3">NIIDNTM18</strain>
    </source>
</reference>
<sequence length="83" mass="9083">MNYVIAIPAGISFGLWLLWYTPLGARWAQLMGVDGSSPLWLRRLYFGPEAVPGTSDSTEGHLIAPRPAQAANRGIGDESKEQR</sequence>
<dbReference type="EMBL" id="AP023287">
    <property type="protein sequence ID" value="BCI54970.1"/>
    <property type="molecule type" value="Genomic_DNA"/>
</dbReference>
<feature type="region of interest" description="Disordered" evidence="1">
    <location>
        <begin position="53"/>
        <end position="83"/>
    </location>
</feature>
<accession>A0A6S6PE93</accession>
<name>A0A6S6PE93_9MYCO</name>